<dbReference type="InterPro" id="IPR025540">
    <property type="entry name" value="FlK"/>
</dbReference>
<feature type="binding site" evidence="2">
    <location>
        <position position="111"/>
    </location>
    <ligand>
        <name>substrate</name>
    </ligand>
</feature>
<feature type="active site" evidence="1">
    <location>
        <position position="41"/>
    </location>
</feature>
<dbReference type="Gene3D" id="3.10.129.10">
    <property type="entry name" value="Hotdog Thioesterase"/>
    <property type="match status" value="1"/>
</dbReference>
<protein>
    <submittedName>
        <fullName evidence="4">Thioesterase family protein</fullName>
    </submittedName>
</protein>
<dbReference type="PANTHER" id="PTHR36934:SF1">
    <property type="entry name" value="THIOESTERASE DOMAIN-CONTAINING PROTEIN"/>
    <property type="match status" value="1"/>
</dbReference>
<dbReference type="InterPro" id="IPR054485">
    <property type="entry name" value="FlK-like_dom"/>
</dbReference>
<dbReference type="InterPro" id="IPR029069">
    <property type="entry name" value="HotDog_dom_sf"/>
</dbReference>
<sequence length="131" mass="14148">MLTVGIKGREEVTVSEANSAKTLGSGTLDVFATPAMTALMEKTAWKSVAPFLDEGCGTVGTLLNITHDAPTPFGMNVWCESELVEIDGRRLVFEVAAYDEKGKIGGGRHERFIIQNEKFQAKANKKAEANS</sequence>
<dbReference type="PANTHER" id="PTHR36934">
    <property type="entry name" value="BLR0278 PROTEIN"/>
    <property type="match status" value="1"/>
</dbReference>
<dbReference type="SUPFAM" id="SSF54637">
    <property type="entry name" value="Thioesterase/thiol ester dehydrase-isomerase"/>
    <property type="match status" value="1"/>
</dbReference>
<feature type="active site" evidence="1">
    <location>
        <position position="67"/>
    </location>
</feature>
<name>A0A9D1A4E3_9FIRM</name>
<comment type="caution">
    <text evidence="4">The sequence shown here is derived from an EMBL/GenBank/DDBJ whole genome shotgun (WGS) entry which is preliminary data.</text>
</comment>
<dbReference type="AlphaFoldDB" id="A0A9D1A4E3"/>
<evidence type="ECO:0000256" key="1">
    <source>
        <dbReference type="PIRSR" id="PIRSR014972-1"/>
    </source>
</evidence>
<dbReference type="Pfam" id="PF22636">
    <property type="entry name" value="FlK"/>
    <property type="match status" value="1"/>
</dbReference>
<evidence type="ECO:0000259" key="3">
    <source>
        <dbReference type="Pfam" id="PF22636"/>
    </source>
</evidence>
<organism evidence="4 5">
    <name type="scientific">Candidatus Copromonas faecavium</name>
    <name type="common">nom. illeg.</name>
    <dbReference type="NCBI Taxonomy" id="2840740"/>
    <lineage>
        <taxon>Bacteria</taxon>
        <taxon>Bacillati</taxon>
        <taxon>Bacillota</taxon>
        <taxon>Clostridia</taxon>
        <taxon>Lachnospirales</taxon>
        <taxon>Lachnospiraceae</taxon>
        <taxon>Candidatus Copromonas (nom. illeg.)</taxon>
    </lineage>
</organism>
<reference evidence="4" key="2">
    <citation type="journal article" date="2021" name="PeerJ">
        <title>Extensive microbial diversity within the chicken gut microbiome revealed by metagenomics and culture.</title>
        <authorList>
            <person name="Gilroy R."/>
            <person name="Ravi A."/>
            <person name="Getino M."/>
            <person name="Pursley I."/>
            <person name="Horton D.L."/>
            <person name="Alikhan N.F."/>
            <person name="Baker D."/>
            <person name="Gharbi K."/>
            <person name="Hall N."/>
            <person name="Watson M."/>
            <person name="Adriaenssens E.M."/>
            <person name="Foster-Nyarko E."/>
            <person name="Jarju S."/>
            <person name="Secka A."/>
            <person name="Antonio M."/>
            <person name="Oren A."/>
            <person name="Chaudhuri R.R."/>
            <person name="La Ragione R."/>
            <person name="Hildebrand F."/>
            <person name="Pallen M.J."/>
        </authorList>
    </citation>
    <scope>NUCLEOTIDE SEQUENCE</scope>
    <source>
        <strain evidence="4">CHK180-2868</strain>
    </source>
</reference>
<evidence type="ECO:0000313" key="4">
    <source>
        <dbReference type="EMBL" id="HIR05531.1"/>
    </source>
</evidence>
<feature type="domain" description="Fluoroacetyl-CoA-specific thioesterase-like" evidence="3">
    <location>
        <begin position="14"/>
        <end position="117"/>
    </location>
</feature>
<evidence type="ECO:0000313" key="5">
    <source>
        <dbReference type="Proteomes" id="UP000824250"/>
    </source>
</evidence>
<dbReference type="Proteomes" id="UP000824250">
    <property type="component" value="Unassembled WGS sequence"/>
</dbReference>
<gene>
    <name evidence="4" type="ORF">IAB28_06145</name>
</gene>
<evidence type="ECO:0000256" key="2">
    <source>
        <dbReference type="PIRSR" id="PIRSR014972-2"/>
    </source>
</evidence>
<feature type="binding site" evidence="2">
    <location>
        <position position="60"/>
    </location>
    <ligand>
        <name>substrate</name>
    </ligand>
</feature>
<dbReference type="EMBL" id="DVGC01000032">
    <property type="protein sequence ID" value="HIR05531.1"/>
    <property type="molecule type" value="Genomic_DNA"/>
</dbReference>
<reference evidence="4" key="1">
    <citation type="submission" date="2020-10" db="EMBL/GenBank/DDBJ databases">
        <authorList>
            <person name="Gilroy R."/>
        </authorList>
    </citation>
    <scope>NUCLEOTIDE SEQUENCE</scope>
    <source>
        <strain evidence="4">CHK180-2868</strain>
    </source>
</reference>
<proteinExistence type="predicted"/>
<dbReference type="PIRSF" id="PIRSF014972">
    <property type="entry name" value="FlK"/>
    <property type="match status" value="1"/>
</dbReference>
<feature type="active site" evidence="1">
    <location>
        <position position="33"/>
    </location>
</feature>
<accession>A0A9D1A4E3</accession>
<feature type="binding site" evidence="2">
    <location>
        <position position="60"/>
    </location>
    <ligand>
        <name>CoA</name>
        <dbReference type="ChEBI" id="CHEBI:57287"/>
    </ligand>
</feature>